<dbReference type="InterPro" id="IPR036259">
    <property type="entry name" value="MFS_trans_sf"/>
</dbReference>
<keyword evidence="2 6" id="KW-0812">Transmembrane</keyword>
<dbReference type="Pfam" id="PF07690">
    <property type="entry name" value="MFS_1"/>
    <property type="match status" value="1"/>
</dbReference>
<feature type="transmembrane region" description="Helical" evidence="6">
    <location>
        <begin position="495"/>
        <end position="518"/>
    </location>
</feature>
<keyword evidence="4 6" id="KW-0472">Membrane</keyword>
<evidence type="ECO:0000259" key="7">
    <source>
        <dbReference type="PROSITE" id="PS50850"/>
    </source>
</evidence>
<name>A0A9P7HB28_9HYPO</name>
<evidence type="ECO:0000313" key="8">
    <source>
        <dbReference type="EMBL" id="KAG5665364.1"/>
    </source>
</evidence>
<evidence type="ECO:0000256" key="4">
    <source>
        <dbReference type="ARBA" id="ARBA00023136"/>
    </source>
</evidence>
<reference evidence="8" key="1">
    <citation type="submission" date="2021-04" db="EMBL/GenBank/DDBJ databases">
        <title>Draft genome of Fusarium avenaceum strain F156N33, isolated from an atmospheric sample in Virginia.</title>
        <authorList>
            <person name="Yang S."/>
            <person name="Vinatzer B.A."/>
            <person name="Coleman J."/>
        </authorList>
    </citation>
    <scope>NUCLEOTIDE SEQUENCE</scope>
    <source>
        <strain evidence="8">F156N33</strain>
    </source>
</reference>
<feature type="transmembrane region" description="Helical" evidence="6">
    <location>
        <begin position="463"/>
        <end position="483"/>
    </location>
</feature>
<keyword evidence="9" id="KW-1185">Reference proteome</keyword>
<sequence>MCYKLTMFDECRCGEKWNQRMTPVSCEEVDMDRYGLCKMGVKDRDMSHASECGVCRKEREEKERKELISMVSFKQAFALSPQEVDAATPPGTIQIHREREGTNDTVQYSNTDDPWDPLNFPLWHKIAALLVAALYAFTANFCSGVIAPAFQLWPMIFPRDPRSISDLSVLIAINVLFLGGANIWWVPLSNWMGRRPVLILATLLLTFSTLWCGLATSYESLLAARAFQGIGGAAADSVAPALVGDLFPVHQRGRAMSVYTIMLVIGPLAGGISGGYIVFQQGWQMIFWVCLALSAACLVGVIFFVPETLYSRNMPIEGVASAESEKQAQFANNEHVENKQSAIEQQHTIHKPFTYVKSLGFIKPRGSLLKQAIQPWRTLALPGTWVVMLHYAGLVGGIVTISTIGPQIVAAPPYLWKANAGLINVGPVIGGIIGYIYTFLLADGSMMKKASKTRHGVAEAEDRLITLFFPLFVATSGLLIFGFCAQNPGTNRWIGLQFGFGMLSFGLMQVPSVGFNYLIDSYHSLAADCFTMVTILRAIIAFAWTFFAADWVHQKGAAEPFGIFGLLMGVFSLLTIPLWMYGKRMRIATAERVNFKYPYPVIGPPQAKTRNTSANDFFLHVYTFTTAKMVNFHESSSDIQLEDGHILVAQCNDADGEPQESRLDLDYYIGNNDGAFYWGGEGFSGSASDISFDMEGDDNVPVLRAYLNPVDGDPVEANVNLAECIGNDNGTLVYVPPQ</sequence>
<evidence type="ECO:0000256" key="3">
    <source>
        <dbReference type="ARBA" id="ARBA00022989"/>
    </source>
</evidence>
<feature type="domain" description="Major facilitator superfamily (MFS) profile" evidence="7">
    <location>
        <begin position="128"/>
        <end position="586"/>
    </location>
</feature>
<dbReference type="Gene3D" id="2.30.60.10">
    <property type="entry name" value="Cyanovirin-N"/>
    <property type="match status" value="1"/>
</dbReference>
<dbReference type="GO" id="GO:0022857">
    <property type="term" value="F:transmembrane transporter activity"/>
    <property type="evidence" value="ECO:0007669"/>
    <property type="project" value="InterPro"/>
</dbReference>
<comment type="subcellular location">
    <subcellularLocation>
        <location evidence="1">Membrane</location>
        <topology evidence="1">Multi-pass membrane protein</topology>
    </subcellularLocation>
</comment>
<feature type="transmembrane region" description="Helical" evidence="6">
    <location>
        <begin position="285"/>
        <end position="305"/>
    </location>
</feature>
<dbReference type="InterPro" id="IPR036673">
    <property type="entry name" value="Cyanovirin-N_sf"/>
</dbReference>
<feature type="transmembrane region" description="Helical" evidence="6">
    <location>
        <begin position="222"/>
        <end position="244"/>
    </location>
</feature>
<feature type="transmembrane region" description="Helical" evidence="6">
    <location>
        <begin position="167"/>
        <end position="185"/>
    </location>
</feature>
<feature type="transmembrane region" description="Helical" evidence="6">
    <location>
        <begin position="421"/>
        <end position="442"/>
    </location>
</feature>
<feature type="transmembrane region" description="Helical" evidence="6">
    <location>
        <begin position="256"/>
        <end position="279"/>
    </location>
</feature>
<dbReference type="Pfam" id="PF08881">
    <property type="entry name" value="CVNH"/>
    <property type="match status" value="1"/>
</dbReference>
<evidence type="ECO:0000313" key="9">
    <source>
        <dbReference type="Proteomes" id="UP000782241"/>
    </source>
</evidence>
<evidence type="ECO:0000256" key="6">
    <source>
        <dbReference type="SAM" id="Phobius"/>
    </source>
</evidence>
<keyword evidence="5" id="KW-0325">Glycoprotein</keyword>
<dbReference type="GO" id="GO:0005886">
    <property type="term" value="C:plasma membrane"/>
    <property type="evidence" value="ECO:0007669"/>
    <property type="project" value="TreeGrafter"/>
</dbReference>
<dbReference type="PROSITE" id="PS50850">
    <property type="entry name" value="MFS"/>
    <property type="match status" value="1"/>
</dbReference>
<protein>
    <recommendedName>
        <fullName evidence="7">Major facilitator superfamily (MFS) profile domain-containing protein</fullName>
    </recommendedName>
</protein>
<dbReference type="SUPFAM" id="SSF51322">
    <property type="entry name" value="Cyanovirin-N"/>
    <property type="match status" value="1"/>
</dbReference>
<dbReference type="AlphaFoldDB" id="A0A9P7HB28"/>
<feature type="transmembrane region" description="Helical" evidence="6">
    <location>
        <begin position="197"/>
        <end position="216"/>
    </location>
</feature>
<accession>A0A9P7HB28</accession>
<dbReference type="InterPro" id="IPR011701">
    <property type="entry name" value="MFS"/>
</dbReference>
<dbReference type="PANTHER" id="PTHR23502:SF181">
    <property type="entry name" value="MAJOR FACILITATOR SUPERFAMILY (MFS) PROFILE DOMAIN-CONTAINING PROTEIN"/>
    <property type="match status" value="1"/>
</dbReference>
<proteinExistence type="predicted"/>
<evidence type="ECO:0000256" key="5">
    <source>
        <dbReference type="ARBA" id="ARBA00023180"/>
    </source>
</evidence>
<feature type="transmembrane region" description="Helical" evidence="6">
    <location>
        <begin position="379"/>
        <end position="401"/>
    </location>
</feature>
<feature type="transmembrane region" description="Helical" evidence="6">
    <location>
        <begin position="561"/>
        <end position="582"/>
    </location>
</feature>
<dbReference type="SMART" id="SM01111">
    <property type="entry name" value="CVNH"/>
    <property type="match status" value="1"/>
</dbReference>
<dbReference type="PANTHER" id="PTHR23502">
    <property type="entry name" value="MAJOR FACILITATOR SUPERFAMILY"/>
    <property type="match status" value="1"/>
</dbReference>
<dbReference type="EMBL" id="JAGPUO010000001">
    <property type="protein sequence ID" value="KAG5665364.1"/>
    <property type="molecule type" value="Genomic_DNA"/>
</dbReference>
<evidence type="ECO:0000256" key="1">
    <source>
        <dbReference type="ARBA" id="ARBA00004141"/>
    </source>
</evidence>
<keyword evidence="3 6" id="KW-1133">Transmembrane helix</keyword>
<organism evidence="8 9">
    <name type="scientific">Fusarium avenaceum</name>
    <dbReference type="NCBI Taxonomy" id="40199"/>
    <lineage>
        <taxon>Eukaryota</taxon>
        <taxon>Fungi</taxon>
        <taxon>Dikarya</taxon>
        <taxon>Ascomycota</taxon>
        <taxon>Pezizomycotina</taxon>
        <taxon>Sordariomycetes</taxon>
        <taxon>Hypocreomycetidae</taxon>
        <taxon>Hypocreales</taxon>
        <taxon>Nectriaceae</taxon>
        <taxon>Fusarium</taxon>
        <taxon>Fusarium tricinctum species complex</taxon>
    </lineage>
</organism>
<feature type="transmembrane region" description="Helical" evidence="6">
    <location>
        <begin position="525"/>
        <end position="549"/>
    </location>
</feature>
<gene>
    <name evidence="8" type="ORF">KAF25_009489</name>
</gene>
<evidence type="ECO:0000256" key="2">
    <source>
        <dbReference type="ARBA" id="ARBA00022692"/>
    </source>
</evidence>
<dbReference type="Gene3D" id="1.20.1250.20">
    <property type="entry name" value="MFS general substrate transporter like domains"/>
    <property type="match status" value="1"/>
</dbReference>
<dbReference type="Proteomes" id="UP000782241">
    <property type="component" value="Unassembled WGS sequence"/>
</dbReference>
<dbReference type="InterPro" id="IPR011058">
    <property type="entry name" value="Cyanovirin-N"/>
</dbReference>
<dbReference type="InterPro" id="IPR020846">
    <property type="entry name" value="MFS_dom"/>
</dbReference>
<dbReference type="SUPFAM" id="SSF103473">
    <property type="entry name" value="MFS general substrate transporter"/>
    <property type="match status" value="1"/>
</dbReference>
<feature type="transmembrane region" description="Helical" evidence="6">
    <location>
        <begin position="126"/>
        <end position="147"/>
    </location>
</feature>
<comment type="caution">
    <text evidence="8">The sequence shown here is derived from an EMBL/GenBank/DDBJ whole genome shotgun (WGS) entry which is preliminary data.</text>
</comment>